<proteinExistence type="inferred from homology"/>
<reference evidence="9" key="2">
    <citation type="journal article" date="2021" name="PeerJ">
        <title>Extensive microbial diversity within the chicken gut microbiome revealed by metagenomics and culture.</title>
        <authorList>
            <person name="Gilroy R."/>
            <person name="Ravi A."/>
            <person name="Getino M."/>
            <person name="Pursley I."/>
            <person name="Horton D.L."/>
            <person name="Alikhan N.F."/>
            <person name="Baker D."/>
            <person name="Gharbi K."/>
            <person name="Hall N."/>
            <person name="Watson M."/>
            <person name="Adriaenssens E.M."/>
            <person name="Foster-Nyarko E."/>
            <person name="Jarju S."/>
            <person name="Secka A."/>
            <person name="Antonio M."/>
            <person name="Oren A."/>
            <person name="Chaudhuri R.R."/>
            <person name="La Ragione R."/>
            <person name="Hildebrand F."/>
            <person name="Pallen M.J."/>
        </authorList>
    </citation>
    <scope>NUCLEOTIDE SEQUENCE</scope>
    <source>
        <strain evidence="9">ChiW25-3613</strain>
    </source>
</reference>
<evidence type="ECO:0000256" key="7">
    <source>
        <dbReference type="PROSITE-ProRule" id="PRU01379"/>
    </source>
</evidence>
<dbReference type="InterPro" id="IPR000834">
    <property type="entry name" value="Peptidase_M14"/>
</dbReference>
<comment type="cofactor">
    <cofactor evidence="1">
        <name>Zn(2+)</name>
        <dbReference type="ChEBI" id="CHEBI:29105"/>
    </cofactor>
</comment>
<dbReference type="GO" id="GO:0008270">
    <property type="term" value="F:zinc ion binding"/>
    <property type="evidence" value="ECO:0007669"/>
    <property type="project" value="InterPro"/>
</dbReference>
<comment type="caution">
    <text evidence="9">The sequence shown here is derived from an EMBL/GenBank/DDBJ whole genome shotgun (WGS) entry which is preliminary data.</text>
</comment>
<name>A0A9D1AGY0_9FIRM</name>
<keyword evidence="3" id="KW-0645">Protease</keyword>
<dbReference type="GO" id="GO:0004181">
    <property type="term" value="F:metallocarboxypeptidase activity"/>
    <property type="evidence" value="ECO:0007669"/>
    <property type="project" value="InterPro"/>
</dbReference>
<evidence type="ECO:0000256" key="3">
    <source>
        <dbReference type="ARBA" id="ARBA00022670"/>
    </source>
</evidence>
<dbReference type="Proteomes" id="UP000824179">
    <property type="component" value="Unassembled WGS sequence"/>
</dbReference>
<evidence type="ECO:0000256" key="1">
    <source>
        <dbReference type="ARBA" id="ARBA00001947"/>
    </source>
</evidence>
<organism evidence="9 10">
    <name type="scientific">Candidatus Coproplasma stercoripullorum</name>
    <dbReference type="NCBI Taxonomy" id="2840751"/>
    <lineage>
        <taxon>Bacteria</taxon>
        <taxon>Bacillati</taxon>
        <taxon>Bacillota</taxon>
        <taxon>Clostridia</taxon>
        <taxon>Eubacteriales</taxon>
        <taxon>Candidatus Coproplasma</taxon>
    </lineage>
</organism>
<keyword evidence="5" id="KW-0862">Zinc</keyword>
<reference evidence="9" key="1">
    <citation type="submission" date="2020-10" db="EMBL/GenBank/DDBJ databases">
        <authorList>
            <person name="Gilroy R."/>
        </authorList>
    </citation>
    <scope>NUCLEOTIDE SEQUENCE</scope>
    <source>
        <strain evidence="9">ChiW25-3613</strain>
    </source>
</reference>
<feature type="domain" description="Peptidase M14" evidence="8">
    <location>
        <begin position="1"/>
        <end position="241"/>
    </location>
</feature>
<dbReference type="PANTHER" id="PTHR11705">
    <property type="entry name" value="PROTEASE FAMILY M14 CARBOXYPEPTIDASE A,B"/>
    <property type="match status" value="1"/>
</dbReference>
<comment type="similarity">
    <text evidence="2 7">Belongs to the peptidase M14 family.</text>
</comment>
<dbReference type="SUPFAM" id="SSF53187">
    <property type="entry name" value="Zn-dependent exopeptidases"/>
    <property type="match status" value="1"/>
</dbReference>
<sequence>MIYDEIRDFYYNFSGKKCILGYSFGGRAIFAMHTGGTGRQFIAVYAVHAREWVTARLALEHIRRGVAAGWGGWIVPLLNPDGAIISQTVNAMWKANMRGVDLNCNFDARWGTGSLNTRVRGAENCTGDYPFSEPESKALRNFTLKIVPCVTFSFHTKGGEIYWEFCGGGDEFGARILAAATGYRTKLITGSAGGYKDWCIERLNIPAYTIECGDDHLSHPIKDVKDIRECFGALKFFTERYGR</sequence>
<dbReference type="Pfam" id="PF00246">
    <property type="entry name" value="Peptidase_M14"/>
    <property type="match status" value="1"/>
</dbReference>
<dbReference type="Gene3D" id="3.40.630.10">
    <property type="entry name" value="Zn peptidases"/>
    <property type="match status" value="1"/>
</dbReference>
<keyword evidence="6" id="KW-0482">Metalloprotease</keyword>
<evidence type="ECO:0000313" key="9">
    <source>
        <dbReference type="EMBL" id="HIR40025.1"/>
    </source>
</evidence>
<accession>A0A9D1AGY0</accession>
<protein>
    <recommendedName>
        <fullName evidence="8">Peptidase M14 domain-containing protein</fullName>
    </recommendedName>
</protein>
<dbReference type="GO" id="GO:0006508">
    <property type="term" value="P:proteolysis"/>
    <property type="evidence" value="ECO:0007669"/>
    <property type="project" value="UniProtKB-KW"/>
</dbReference>
<evidence type="ECO:0000256" key="5">
    <source>
        <dbReference type="ARBA" id="ARBA00022833"/>
    </source>
</evidence>
<dbReference type="PANTHER" id="PTHR11705:SF143">
    <property type="entry name" value="SLL0236 PROTEIN"/>
    <property type="match status" value="1"/>
</dbReference>
<keyword evidence="4" id="KW-0378">Hydrolase</keyword>
<dbReference type="AlphaFoldDB" id="A0A9D1AGY0"/>
<gene>
    <name evidence="9" type="ORF">IAB90_06570</name>
</gene>
<evidence type="ECO:0000256" key="6">
    <source>
        <dbReference type="ARBA" id="ARBA00023049"/>
    </source>
</evidence>
<dbReference type="EMBL" id="DVHB01000113">
    <property type="protein sequence ID" value="HIR40025.1"/>
    <property type="molecule type" value="Genomic_DNA"/>
</dbReference>
<evidence type="ECO:0000256" key="4">
    <source>
        <dbReference type="ARBA" id="ARBA00022801"/>
    </source>
</evidence>
<evidence type="ECO:0000256" key="2">
    <source>
        <dbReference type="ARBA" id="ARBA00005988"/>
    </source>
</evidence>
<dbReference type="SMART" id="SM00631">
    <property type="entry name" value="Zn_pept"/>
    <property type="match status" value="1"/>
</dbReference>
<evidence type="ECO:0000313" key="10">
    <source>
        <dbReference type="Proteomes" id="UP000824179"/>
    </source>
</evidence>
<evidence type="ECO:0000259" key="8">
    <source>
        <dbReference type="PROSITE" id="PS52035"/>
    </source>
</evidence>
<feature type="active site" description="Proton donor/acceptor" evidence="7">
    <location>
        <position position="211"/>
    </location>
</feature>
<dbReference type="GO" id="GO:0005615">
    <property type="term" value="C:extracellular space"/>
    <property type="evidence" value="ECO:0007669"/>
    <property type="project" value="TreeGrafter"/>
</dbReference>
<dbReference type="PROSITE" id="PS52035">
    <property type="entry name" value="PEPTIDASE_M14"/>
    <property type="match status" value="1"/>
</dbReference>